<protein>
    <recommendedName>
        <fullName evidence="3">HYR domain-containing protein</fullName>
    </recommendedName>
</protein>
<accession>A0A9D7SUT2</accession>
<dbReference type="EMBL" id="JADKGY010000022">
    <property type="protein sequence ID" value="MBK9983598.1"/>
    <property type="molecule type" value="Genomic_DNA"/>
</dbReference>
<comment type="caution">
    <text evidence="4">The sequence shown here is derived from an EMBL/GenBank/DDBJ whole genome shotgun (WGS) entry which is preliminary data.</text>
</comment>
<feature type="domain" description="HYR" evidence="3">
    <location>
        <begin position="1854"/>
        <end position="1946"/>
    </location>
</feature>
<sequence>MLRFYKIQKTILFELTAVFMVWYYYWAKLAKGNLLLFSTSFILVFGLTSFSGPSSVNCVPELNFSNTLCADLLPVACTINFQNACIGGGTVTFTQNNDLLNSLWTVTGGTGVASGTSNFIFTPGNTPGCFSANYNPPGGCNVSANFVIFPAAPTIPAVANTCNAALANIVAVAPIPSFTAQYAIQSPVGVLSAYGTLASVNALRTNTPGCWTIKARYKLTNACGATPANSTSGITACQEGTTYAVVFPATPVLSTPANTCSTMFALPAVAAIAGFSVEYNIDGGAFAAAPSTTVPGCHTLRARYVLTATCGSTIAGTTGAGSCGSSNPVSIVIFPLAPVLPPIANTCNTALASITAVADVPSFTAEYAVQAPGGALSSYNTLAIANGLLLNTSGCWTIKSRYKLTAACGSTGANAISGIPACQESTINAVVFPAAPVIIAPANTCAAAFTLPVVPVKTGFNIEYAIDGGVFSTSPSTVVPGCHTIQARYVLSAACGIVPAGTAESGPCAFSNTVRVVIFPAAPVMTPIANGCNAALNNITDVAIIAGFTSEYAVQPPGGSLSAYVSLASANAMLTNTPGCWTIKSRYKLTSACDTTPADATSGSLACQERTISAVVFPLAPILSATSNTCASAFTLPIVPSIAGFNLEFNIDGGAFSASPSTATPGCHTIQAHYVLAAACGSTSAGTAGTGLCGLSNSALVVIFPVAPAMAAMTNTCNSPLSGIQAVANLSASGFTAEYAVQAPGGSLSAYGSLSATNSLLTNTPGCWIINARYKLTSACGTTPANATSGIPACQESTINAVVFPSGPVITAPANSCASMFSLPLVPVIAGFDVEYSIDGGLFSSSPSTSSPGCHTVNARYILASACGSTPAGTSGTGSCASGNSVSVVIFPTTPVIIAPANSCASMFSLPVAPPITGFNVEYSIDGGAFSSSPSTSTPGCHSIQARYVLANACGSTPAGTAGTGLCVSGNAVSVVIFPIAPIITAPANTCASSFILPIVAAQSGFNTEYSIDGGPFSAAPSTTSPGCHTVQARYVIAAICGSVSAGTAGSGSCGSGNIVRVVIFPIAPVITASVNSCASMFSLPVVPAITGFSVQYSLDGGAFSSAPTTTTPGCHLITARYVLASVCGASPIGTSGTGACGAGNAVNVVIFPAAPVMASIANTCNSLPGVITAVNNLSSFGFTAEYAVQAPGGTLSSYGSLAAANALRTNTPGCWTIKARYKLTSACGATPANSISGILACQESTMYTIVFPAAPVITSPANACASAFSLPVVTAIAGFNVEYSLDGGTFASAPSTSVIGCHVVIARYVLSAACGTTSAGASGTGTCSISNAVRVVIFPLAPVFTLSNSCTPGFTLPVVPDFSGMGFTTQFSIDGGPFAISPTLPSTSGCHTVQVRYVLSASCGSIAQGSTGPGLCGASVIVSVVLFPAPPVIIAPDNTCGSEFILPLVTDLTSTGFSAEYSIDNNPYSGTPVIPFTPGCHTVQVRYVIASACGSIPAGETGCGVSNLVSVVIFPLSPVITATANTCASAFSLPVVTNLSASGFTTQYSIDGGPYASIPTIPSIPGCHTIQVRYMLASMCGNTSQGSTDTGLCGPSDTVSVMIFPLAPSAPIVNPGCGLFVVTPPASISGFDIEYSFDDGATWGPNIPPTDDNCLGNKIRTRYVTDSPCGFLPAGSASFILACEESAVTIRAINQASLTLSQIPDDVTVDCANVPSPATVTAIDICNGLPLTVLFSSSVIPGSCSGNYVITRTWSATNACGNSMSASQIISVTDLDGPVLSGVPSNLSTDCSAIPIPANVTATDNCSAIPAGVVLSTSITPGSCGSDYIMTRTWTATDACGNSTSASQVITVTDLIAPIIVCPPAIVFCSVSNNTYSIAQLSASDNCTAASFLNISFQITGATNRAGTGTDASGIFNVGISTITWTVNDGCGNTSTCSTTVTITLIPTATISYPANNFCINDATLQPVTLTGTGAYTGGIYSAVPAGLDINAGTGAISPVTSSVGTYTVTYTIPASGGCPAVVSNVFTITIEPIPTVSIAYTGSPFCTSSGIEHAVILTGTGAYLGGVFSSTPGLIINSATGGIIAAGSTQGTYTITYATPAAAVCPIVLATTTITITANPVITSFLYAGSPFCMSVSTAQIVTLTGTGIFTPGTFTSTPAGLFINGSSGDITPSLSIAGTYTVTYSSTPASGCGSVIAIATVIISPIPFATISYSGVPFCPNSTNQVVVLTGTPGGIFSSTAGLTINSATGAITPNTSTPGTYVVTYTIIPANGCAQFTTTTSVVIADSTPPVITVPPNVSIQCSASTLPSNTGQATTTDNCTALPTVTFSDVTVSGSCINQYTITRTWKITDGYGNISTGTQTINIIDTTSPVIICPSVTTVTCIGDLPVAFSTLAQFISAGGTVTDPCGYVAASFALVSEVYPTTSCPKLIDRVYKIADICGNIGYCTHRLIISDIVPPQISNVPPNVDITCLDCIQSFLNSDFEQPVLAGAWAYLNENLVPGWETTSPTNNIEIQRSGGVDGVISYSGNQHAELNGDLVGDLYQQFCTVPTTILHISFAHHKRMAAINTTDDIMEVFAGPSLASLISLGQFTATQTSGWQVHTVIYPVPTGQNSTIFLFRAVQGAPTNNTYGNLIDAVNVVTLFDPTFIPVATDNCPGVSIASTEVKINGVCAGQYQLIRTYTAVDACGNTKVATQTVTIGDFYPPVFSAIPANTTVTWCNIPVVPTITALDACAGVVPVVFSQVIGSGCNYNISRTWTTVDLCSNSTSMMQTITVIPPAAPVIVNPPPDTLRIACNAMSTFTPSNLQYSNSASGICLMAGSMTPTITGAITDCGGMLTVVWDTTLACGIAITHSQFVIVAPSEKAAFVNPPADITLSCQNSQSYVINSLHYANSGNGVCRIVGDAVGTVSGTIDPCGGARTVTWTFTDNCNRTITHIQTITSQPASTAVFVNPPANITLSCNGAQNLIIGNLAYTNSETGLCQISGSVPGVLGGSFDDCGGTETITWTYTDACNRIISYVQTITINPASINPIPPTNGTGSCIGNIVVPTPPVVNNSCGHPIVPTGPTVSSIPSCEGSITYTWIYSDCIGNTQNYVHTVTIEYEPFAVIPPTTSTGDCYANIILPVLPTILDNCGVTLIPTGPVASSPLSCEGDISYTWTYTDCEGNIQDYVHTVTIEYVPFNAIAPTTSMTDCFANIILPNPPTVLDHCGITLLPTGPVTSGTPACEGNISYTWTYTDCEGNTQEYIHTVTIEHEPFPPIPPTSAVVDCYLNIVIPSPPVITDNCGVLMIPSGPVETGSASCEGSIVYTWTYTDCEGNSHDYIHTVSIVYVPFPGIPSTSDVSDCYAHIALPTPPTIIDNCGVSLTPTGPFEAGTTACEGIVSYTWIYTDCAGNTQNYVHAVNVEYQPIGVVPPTTTVTDCYANIVLPSPPVVTDNCGVTLSPSGPVESGSVTCEGDITYTWTYTDCEGNTQNYVHTVTIEYVPFASIPPTTAVSDCYANIVLPAPPSITDNCGVSLIPTGPVESGTVTCEGDVTYTWTYTDCEGNSQNYVHTVSIEYQPFGAVAPTTAVADCYANIILPSPPAVTDNCGINILPSGPVETGSVTCEGDVNYTWTYTDCEGNTQDYVHTVTIEYISFPAIPPTSATYSCISDIVVPTPPIVIDHCGTAIIPTGPAISSLPVCGGIITYTWSYTDCAGNSNQYIHTVTITWDPLPSVPGTTGIVDCYANIVLPIPPTVTGNCGMLLTVTGPIQTGIITCSGQLTFTWTYTDLCGNVTTYDHVVTLTDDEAPSITCQSISVEGCDASSSPAYSNLNDFLNAGGTISDNCQIDSASFQMINQSSGGVNCAESVSRTYQIADVCGNTAACVQIISISDGTPPVISCPATLNLVCAEDLPSTFSNLNQFLAAGGTISDPCGYVASSFALRSETYLSITCPKIIERVYEITDSCGNIGSCTYTIIISDLIPPQIFGIPPDVNIKCQDCIQSFLNSDFESPAISGGPVNINEDAVPGWNTTSSSGNIEFHQSGQVDGVVSFSGNQHIELNADQEGDLYQEFCTVPTTILHISFAHHKRITAANTTDDIMELFVGPDLSNLTSQGVFTATDISGWLLYTVLYPVPSGQTNAVVLFRAIQGEPSDITKGNLIDAVNVVTLFDPTFIPFATDNCDGVSIITSEQRIIGSCVGHFKLIRTYIAVDACGNETQGNQTVTVGDFIPPVFSATPRDTSVDWCEIPAIPFITAFDSCSGVVPVVFTEVAGSGCNYTIARNWTAVDSCGNVGAIHQVINVVPPPLPVILNLPPDTITIACNETTTLAPGNLQYSNIQSGLCLIAGSMSPTILGTTDECGGILTIVWDTSLICGITLSHSQIVIVTPSSQAAFINPPSDIVLTCDSAQHLFVNTLSYSNGETGACAISGMVPGILVTSFDSCGGSETITWTFTDDCNRTITHVQTITIDLSPLPLISATSDTVSCVDSIVIPTPPIVIDNCGNPVTPAGPVISSAPLCNGNLTFIWTYTDCEGNTQDYVHTVTIEYQPFDSISPTTAIVDCYANIILPIPPSITDHCGAPLIPSGPVETGLVTCEGDITYTWTYTDCEGNAQNYTHTVTIEYQPFDSIPPTTAVADCYANIVLPTPPSITDHCGVTLTPTGPLETGSVACEGDFTYTWTYTDCEGNAQDYVHTVTIEYQPFDSIPPTMAVVDCYANIILPSPPTVTDNCGVNLLPTGPVETGSVACEGDIIYTWTYTDCEGNTQDYVHTVTIEYKPFATIPPTTAVVDCYANIVLPSLPVINDNCGVVLIPTGPVETGTVTCEGDIIYTWLYTDCEGNTQDYVHTVTIEYSPFAAIPSTTAVVDCYANIILPSPPVINDNCGVVLIPTGPVETGSVTCEGDITYIWTYTDCEGNTQDYVHTVTIEYEPFASIPPTTEVVDCYANIILPIPPTITDNCGVSLISSGPVETGFVTCEGDILYTWTYTDCEGNTQDYVHTVTIEYQPFAAILPTVGVVDCYANIVLPIPPIIIDHCGVSLSPIGPIEAGSGACEGDITFTWTYTDCAGNHQDYIHTVTIEYSPFAATPSTTAVVDCYTNIILPIPPFITDNCGVQITPSGPLESGSIACEGDITYTWTYTDCAGNTQYYVHTVTIEYEPFASIPPTNAVSDCYANIVFPVLPTITDNCGITLTPSGPIETGTVTCEGDITYTWTYTDCEGNTQDYVHTVTVEYEPFASIPPTTAVADCYSNIILPSPPVILDNCGVAISPTGPIDDGASGCEGSISYTWTYIDCEGNARTYVHTVTIEYEPFAALSPTTAVVDCYANIILPLPPVVTDNCGVILYPTGPFETGSVACEGDITYTWTYTDCEGNTQDYVHTVTIEYEPFAAILPTAAVVDCYANIILPSSPVVTDNCGVALIPTGPVETGSVSCEGDITYTWTYTDCEGNTQDYVHTITIEYEPFAAIPPTTAVVDCYVNIVLPALPTIYDNCGVTLVPTGPIESGSVSCEGDVTYTWTYTDCEGNTEDYVHTVTIEYSPLNAIPPTSSVIDCYANIVLPSPPPVTDNCGVSLVPIGPVESGSVTCEGDITYTWTYTDCEGNTGDYVHTITVEYEPPGLIVETSDVVDCYANIILPSPPVVTDNCGVTLSPTGPVETGTVACEGDITYTWTYTDCEGNTQDYVHTVTIEYEPFPAIPPTTAVVDCYANIILPSPPVVIDNCGVALTPAGPVETGTVLCEGDLTYTWTYTDCEGNTQDYVHTVTIEYSPFASIPQTTAVVDCYANIILPTPPTITDNCGVTLSPTGPVETGSVACEGDITYTWTYTDCEGNTQDYVHTVTIEYEPFAAIPATTAVVDCYANIILPTPSTILDNCGVTLTPTGPFETGTVLCEGDITYTWTYTDCEGNTQDYVHTVTIEYQPFPAIPSTIAVVDCYANIILPSPPVVTDNCGVTLTPSGPVETGSVACEGDITYTWTYTDCEGNTQDYVHTVTIEYQPFPAIPPTTAVVDCYANIVLPVPPTVTDNCGVALSPTGPVETGTVACEGDITYTWTYTDCEGNTQDYVHTVTIEYEPFASIPPTTAVVDCYANIILPTPPTITDNCGVTLTPSGPVETGSVLCEGDITYTWTYTDCEGNTQDYVHTVTIEYEPFPAIPPTTAVVDCYANIILPTPPTITDNCGVTLTPTGPVETGSVLCEGDITYAWTYTDCEGNTQDYVHTVTIEYQPFASIPPTTAVVDCYANIILPSPPVVTDNCGVTLTPSGPVETGAVTCEGDITYTWTYTDCEGNTQDYIHTVTIEYVPFAAIPPTTAVVDCYANIVLPTPPTITDNCGVTLSPTGPVESGSVTCEGDITYTWTYTDCEGNTQDYVHTVTIEYQPFPAIPPTTAVVDCYANIVLLLHQL</sequence>
<keyword evidence="2" id="KW-0472">Membrane</keyword>
<evidence type="ECO:0000313" key="4">
    <source>
        <dbReference type="EMBL" id="MBK9983598.1"/>
    </source>
</evidence>
<keyword evidence="2" id="KW-0812">Transmembrane</keyword>
<dbReference type="InterPro" id="IPR057078">
    <property type="entry name" value="HYR-4C"/>
</dbReference>
<name>A0A9D7SUT2_9BACT</name>
<evidence type="ECO:0000259" key="3">
    <source>
        <dbReference type="PROSITE" id="PS50825"/>
    </source>
</evidence>
<gene>
    <name evidence="4" type="ORF">IPP15_14665</name>
</gene>
<reference evidence="4 5" key="1">
    <citation type="submission" date="2020-10" db="EMBL/GenBank/DDBJ databases">
        <title>Connecting structure to function with the recovery of over 1000 high-quality activated sludge metagenome-assembled genomes encoding full-length rRNA genes using long-read sequencing.</title>
        <authorList>
            <person name="Singleton C.M."/>
            <person name="Petriglieri F."/>
            <person name="Kristensen J.M."/>
            <person name="Kirkegaard R.H."/>
            <person name="Michaelsen T.Y."/>
            <person name="Andersen M.H."/>
            <person name="Karst S.M."/>
            <person name="Dueholm M.S."/>
            <person name="Nielsen P.H."/>
            <person name="Albertsen M."/>
        </authorList>
    </citation>
    <scope>NUCLEOTIDE SEQUENCE [LARGE SCALE GENOMIC DNA]</scope>
    <source>
        <strain evidence="4">Ribe_18-Q3-R11-54_MAXAC.273</strain>
    </source>
</reference>
<evidence type="ECO:0000256" key="1">
    <source>
        <dbReference type="ARBA" id="ARBA00022737"/>
    </source>
</evidence>
<dbReference type="PROSITE" id="PS50825">
    <property type="entry name" value="HYR"/>
    <property type="match status" value="1"/>
</dbReference>
<proteinExistence type="predicted"/>
<dbReference type="InterPro" id="IPR003410">
    <property type="entry name" value="HYR_dom"/>
</dbReference>
<dbReference type="Proteomes" id="UP000808337">
    <property type="component" value="Unassembled WGS sequence"/>
</dbReference>
<organism evidence="4 5">
    <name type="scientific">Candidatus Opimibacter skivensis</name>
    <dbReference type="NCBI Taxonomy" id="2982028"/>
    <lineage>
        <taxon>Bacteria</taxon>
        <taxon>Pseudomonadati</taxon>
        <taxon>Bacteroidota</taxon>
        <taxon>Saprospiria</taxon>
        <taxon>Saprospirales</taxon>
        <taxon>Saprospiraceae</taxon>
        <taxon>Candidatus Opimibacter</taxon>
    </lineage>
</organism>
<keyword evidence="2" id="KW-1133">Transmembrane helix</keyword>
<keyword evidence="1" id="KW-0677">Repeat</keyword>
<evidence type="ECO:0000313" key="5">
    <source>
        <dbReference type="Proteomes" id="UP000808337"/>
    </source>
</evidence>
<feature type="transmembrane region" description="Helical" evidence="2">
    <location>
        <begin position="6"/>
        <end position="27"/>
    </location>
</feature>
<dbReference type="Pfam" id="PF23237">
    <property type="entry name" value="HYR_4C"/>
    <property type="match status" value="35"/>
</dbReference>
<feature type="transmembrane region" description="Helical" evidence="2">
    <location>
        <begin position="34"/>
        <end position="52"/>
    </location>
</feature>
<evidence type="ECO:0000256" key="2">
    <source>
        <dbReference type="SAM" id="Phobius"/>
    </source>
</evidence>